<comment type="caution">
    <text evidence="1">The sequence shown here is derived from an EMBL/GenBank/DDBJ whole genome shotgun (WGS) entry which is preliminary data.</text>
</comment>
<keyword evidence="2" id="KW-1185">Reference proteome</keyword>
<organism evidence="1 2">
    <name type="scientific">Oedothorax gibbosus</name>
    <dbReference type="NCBI Taxonomy" id="931172"/>
    <lineage>
        <taxon>Eukaryota</taxon>
        <taxon>Metazoa</taxon>
        <taxon>Ecdysozoa</taxon>
        <taxon>Arthropoda</taxon>
        <taxon>Chelicerata</taxon>
        <taxon>Arachnida</taxon>
        <taxon>Araneae</taxon>
        <taxon>Araneomorphae</taxon>
        <taxon>Entelegynae</taxon>
        <taxon>Araneoidea</taxon>
        <taxon>Linyphiidae</taxon>
        <taxon>Erigoninae</taxon>
        <taxon>Oedothorax</taxon>
    </lineage>
</organism>
<protein>
    <submittedName>
        <fullName evidence="1">Uncharacterized protein</fullName>
    </submittedName>
</protein>
<evidence type="ECO:0000313" key="1">
    <source>
        <dbReference type="EMBL" id="KAG8173204.1"/>
    </source>
</evidence>
<name>A0AAV6TNM6_9ARAC</name>
<gene>
    <name evidence="1" type="ORF">JTE90_005233</name>
</gene>
<dbReference type="EMBL" id="JAFNEN010001982">
    <property type="protein sequence ID" value="KAG8173204.1"/>
    <property type="molecule type" value="Genomic_DNA"/>
</dbReference>
<proteinExistence type="predicted"/>
<dbReference type="Proteomes" id="UP000827092">
    <property type="component" value="Unassembled WGS sequence"/>
</dbReference>
<dbReference type="AlphaFoldDB" id="A0AAV6TNM6"/>
<accession>A0AAV6TNM6</accession>
<evidence type="ECO:0000313" key="2">
    <source>
        <dbReference type="Proteomes" id="UP000827092"/>
    </source>
</evidence>
<sequence length="145" mass="16804">MFLINSYKHMHVFCDASQAAYGMRHIFVENPEFKAKVYVSLCWRKSRALCRLHLRELQRGEFLPYTLITALILFGCQRSFGTVGMGTSTLRVFRVEEDQWKYSIPVPPPGGRRGGILESSVCVRTLKDLSTDKNLRRQSHPLYLY</sequence>
<reference evidence="1 2" key="1">
    <citation type="journal article" date="2022" name="Nat. Ecol. Evol.">
        <title>A masculinizing supergene underlies an exaggerated male reproductive morph in a spider.</title>
        <authorList>
            <person name="Hendrickx F."/>
            <person name="De Corte Z."/>
            <person name="Sonet G."/>
            <person name="Van Belleghem S.M."/>
            <person name="Kostlbacher S."/>
            <person name="Vangestel C."/>
        </authorList>
    </citation>
    <scope>NUCLEOTIDE SEQUENCE [LARGE SCALE GENOMIC DNA]</scope>
    <source>
        <strain evidence="1">W744_W776</strain>
    </source>
</reference>